<feature type="transmembrane region" description="Helical" evidence="2">
    <location>
        <begin position="612"/>
        <end position="633"/>
    </location>
</feature>
<gene>
    <name evidence="3" type="ordered locus">Tbis_0032</name>
</gene>
<dbReference type="STRING" id="469371.Tbis_0032"/>
<sequence length="828" mass="84193">MSGEPWPAPGARWPSRRHPVDRRVPAAAPLIAVLLSLIAVVFGAVSPASATAVPASPSAVAPVPGRAPAAAAATPATAPHASPPASPAREPAAAVSPPASAAGEPAVASVSVSTAGEPAVASAPPAAAAAAPQPREARSGTVSPADQAQRVAVIGVPGLRWGDLDPERTPNLWQLATEGAVASLSTRTIPPEGTSVNCPVAGWLTVSAGQRAAAPGPGCPPAPEPVRAADGSATVPGWSELAALQRSSAYQASIGLLGQAITAAGGRVAAVGPGAALAAADQNGRVATYARTPGELPDLTPYAAVFAEAGEIARAWWRAGQGRAVELDDAARATAVRAADRTVGELLRHLPPETLVLVAGLSDAGSLAHLHVAIALGPGRGEPYWRSTLTAASTRQDALVTITDVTATVTHVLGLPTPEGAVGRPWRPAGPAPEDPVAELAAADLAGQVLREIRPSFYTALVIVQLAFYGIAAAVVRRFRRMLTAVQVVAVVSGAVPVATFLAQLVPWWSAGRPMLALNAVILGFAVLIAGLAFAGPWRRHVLGPLTVVAGVSSLTLLIDVMTGSHLQVNAVTGYEPVTGGRFYGFGNIAFAVFATGTILFLAGLWRLRCGLLRPVVLGYALFAIVVDGWPGWGADFGGVPSFVLGVAVFALLAFGLRISPGRLGLIALGGAVLIAALSVADWLRPADRRTHLGAFVDQVLAGEGWPIVTRKLSAMLNTLGNVWLTLLALVAVAFLFLVLHKPSRWGASALSQAYGRAPELRAGLFGALATAICGFVLNDSGIAIPAMALTVAVPLTLAAAVRALRLGPPTTADRSSAESARTAPPTP</sequence>
<evidence type="ECO:0000313" key="4">
    <source>
        <dbReference type="Proteomes" id="UP000006640"/>
    </source>
</evidence>
<feature type="compositionally biased region" description="Low complexity" evidence="1">
    <location>
        <begin position="123"/>
        <end position="134"/>
    </location>
</feature>
<organism evidence="3 4">
    <name type="scientific">Thermobispora bispora (strain ATCC 19993 / DSM 43833 / CBS 139.67 / JCM 10125 / KCTC 9307 / NBRC 14880 / R51)</name>
    <dbReference type="NCBI Taxonomy" id="469371"/>
    <lineage>
        <taxon>Bacteria</taxon>
        <taxon>Bacillati</taxon>
        <taxon>Actinomycetota</taxon>
        <taxon>Actinomycetes</taxon>
        <taxon>Streptosporangiales</taxon>
        <taxon>Streptosporangiaceae</taxon>
        <taxon>Thermobispora</taxon>
    </lineage>
</organism>
<dbReference type="EMBL" id="CP001874">
    <property type="protein sequence ID" value="ADG86769.1"/>
    <property type="molecule type" value="Genomic_DNA"/>
</dbReference>
<evidence type="ECO:0000256" key="2">
    <source>
        <dbReference type="SAM" id="Phobius"/>
    </source>
</evidence>
<dbReference type="eggNOG" id="COG3119">
    <property type="taxonomic scope" value="Bacteria"/>
</dbReference>
<feature type="transmembrane region" description="Helical" evidence="2">
    <location>
        <begin position="515"/>
        <end position="535"/>
    </location>
</feature>
<protein>
    <submittedName>
        <fullName evidence="3">Uncharacterized protein</fullName>
    </submittedName>
</protein>
<name>D6Y234_THEBD</name>
<feature type="transmembrane region" description="Helical" evidence="2">
    <location>
        <begin position="784"/>
        <end position="805"/>
    </location>
</feature>
<evidence type="ECO:0000256" key="1">
    <source>
        <dbReference type="SAM" id="MobiDB-lite"/>
    </source>
</evidence>
<dbReference type="InterPro" id="IPR017850">
    <property type="entry name" value="Alkaline_phosphatase_core_sf"/>
</dbReference>
<feature type="compositionally biased region" description="Low complexity" evidence="1">
    <location>
        <begin position="87"/>
        <end position="102"/>
    </location>
</feature>
<dbReference type="AlphaFoldDB" id="D6Y234"/>
<feature type="region of interest" description="Disordered" evidence="1">
    <location>
        <begin position="123"/>
        <end position="149"/>
    </location>
</feature>
<feature type="transmembrane region" description="Helical" evidence="2">
    <location>
        <begin position="488"/>
        <end position="509"/>
    </location>
</feature>
<feature type="transmembrane region" description="Helical" evidence="2">
    <location>
        <begin position="664"/>
        <end position="684"/>
    </location>
</feature>
<keyword evidence="4" id="KW-1185">Reference proteome</keyword>
<proteinExistence type="predicted"/>
<accession>D6Y234</accession>
<dbReference type="Proteomes" id="UP000006640">
    <property type="component" value="Chromosome"/>
</dbReference>
<feature type="transmembrane region" description="Helical" evidence="2">
    <location>
        <begin position="457"/>
        <end position="476"/>
    </location>
</feature>
<evidence type="ECO:0000313" key="3">
    <source>
        <dbReference type="EMBL" id="ADG86769.1"/>
    </source>
</evidence>
<dbReference type="Gene3D" id="3.40.720.10">
    <property type="entry name" value="Alkaline Phosphatase, subunit A"/>
    <property type="match status" value="1"/>
</dbReference>
<feature type="region of interest" description="Disordered" evidence="1">
    <location>
        <begin position="71"/>
        <end position="102"/>
    </location>
</feature>
<feature type="transmembrane region" description="Helical" evidence="2">
    <location>
        <begin position="761"/>
        <end position="778"/>
    </location>
</feature>
<keyword evidence="2" id="KW-0472">Membrane</keyword>
<feature type="transmembrane region" description="Helical" evidence="2">
    <location>
        <begin position="639"/>
        <end position="657"/>
    </location>
</feature>
<keyword evidence="2" id="KW-1133">Transmembrane helix</keyword>
<feature type="transmembrane region" description="Helical" evidence="2">
    <location>
        <begin position="583"/>
        <end position="605"/>
    </location>
</feature>
<feature type="compositionally biased region" description="Low complexity" evidence="1">
    <location>
        <begin position="71"/>
        <end position="80"/>
    </location>
</feature>
<feature type="transmembrane region" description="Helical" evidence="2">
    <location>
        <begin position="723"/>
        <end position="740"/>
    </location>
</feature>
<keyword evidence="2" id="KW-0812">Transmembrane</keyword>
<feature type="transmembrane region" description="Helical" evidence="2">
    <location>
        <begin position="542"/>
        <end position="563"/>
    </location>
</feature>
<dbReference type="HOGENOM" id="CLU_013382_0_0_11"/>
<dbReference type="KEGG" id="tbi:Tbis_0032"/>
<reference evidence="3 4" key="1">
    <citation type="submission" date="2010-01" db="EMBL/GenBank/DDBJ databases">
        <title>The complete genome of Thermobispora bispora DSM 43833.</title>
        <authorList>
            <consortium name="US DOE Joint Genome Institute (JGI-PGF)"/>
            <person name="Lucas S."/>
            <person name="Copeland A."/>
            <person name="Lapidus A."/>
            <person name="Glavina del Rio T."/>
            <person name="Dalin E."/>
            <person name="Tice H."/>
            <person name="Bruce D."/>
            <person name="Goodwin L."/>
            <person name="Pitluck S."/>
            <person name="Kyrpides N."/>
            <person name="Mavromatis K."/>
            <person name="Ivanova N."/>
            <person name="Mikhailova N."/>
            <person name="Chertkov O."/>
            <person name="Brettin T."/>
            <person name="Detter J.C."/>
            <person name="Han C."/>
            <person name="Larimer F."/>
            <person name="Land M."/>
            <person name="Hauser L."/>
            <person name="Markowitz V."/>
            <person name="Cheng J.-F."/>
            <person name="Hugenholtz P."/>
            <person name="Woyke T."/>
            <person name="Wu D."/>
            <person name="Jando M."/>
            <person name="Schneider S."/>
            <person name="Klenk H.-P."/>
            <person name="Eisen J.A."/>
        </authorList>
    </citation>
    <scope>NUCLEOTIDE SEQUENCE [LARGE SCALE GENOMIC DNA]</scope>
    <source>
        <strain evidence="4">ATCC 19993 / DSM 43833 / CBS 139.67 / JCM 10125 / KCTC 9307 / NBRC 14880 / R51</strain>
    </source>
</reference>
<dbReference type="SUPFAM" id="SSF53649">
    <property type="entry name" value="Alkaline phosphatase-like"/>
    <property type="match status" value="1"/>
</dbReference>